<reference evidence="12" key="2">
    <citation type="journal article" date="2021" name="PeerJ">
        <title>Extensive microbial diversity within the chicken gut microbiome revealed by metagenomics and culture.</title>
        <authorList>
            <person name="Gilroy R."/>
            <person name="Ravi A."/>
            <person name="Getino M."/>
            <person name="Pursley I."/>
            <person name="Horton D.L."/>
            <person name="Alikhan N.F."/>
            <person name="Baker D."/>
            <person name="Gharbi K."/>
            <person name="Hall N."/>
            <person name="Watson M."/>
            <person name="Adriaenssens E.M."/>
            <person name="Foster-Nyarko E."/>
            <person name="Jarju S."/>
            <person name="Secka A."/>
            <person name="Antonio M."/>
            <person name="Oren A."/>
            <person name="Chaudhuri R.R."/>
            <person name="La Ragione R."/>
            <person name="Hildebrand F."/>
            <person name="Pallen M.J."/>
        </authorList>
    </citation>
    <scope>NUCLEOTIDE SEQUENCE</scope>
    <source>
        <strain evidence="12">517</strain>
    </source>
</reference>
<organism evidence="12 13">
    <name type="scientific">Candidatus Stercoripulliclostridium pullicola</name>
    <dbReference type="NCBI Taxonomy" id="2840953"/>
    <lineage>
        <taxon>Bacteria</taxon>
        <taxon>Bacillati</taxon>
        <taxon>Bacillota</taxon>
        <taxon>Clostridia</taxon>
        <taxon>Eubacteriales</taxon>
        <taxon>Candidatus Stercoripulliclostridium</taxon>
    </lineage>
</organism>
<keyword evidence="4" id="KW-0138">CF(0)</keyword>
<evidence type="ECO:0000256" key="2">
    <source>
        <dbReference type="ARBA" id="ARBA00006810"/>
    </source>
</evidence>
<name>A0A940DFY9_9FIRM</name>
<keyword evidence="10" id="KW-0066">ATP synthesis</keyword>
<keyword evidence="9 11" id="KW-0472">Membrane</keyword>
<evidence type="ECO:0000256" key="3">
    <source>
        <dbReference type="ARBA" id="ARBA00022448"/>
    </source>
</evidence>
<comment type="caution">
    <text evidence="12">The sequence shown here is derived from an EMBL/GenBank/DDBJ whole genome shotgun (WGS) entry which is preliminary data.</text>
</comment>
<protein>
    <submittedName>
        <fullName evidence="12">F0F1 ATP synthase subunit A</fullName>
    </submittedName>
</protein>
<evidence type="ECO:0000256" key="6">
    <source>
        <dbReference type="ARBA" id="ARBA00022781"/>
    </source>
</evidence>
<keyword evidence="8" id="KW-0406">Ion transport</keyword>
<dbReference type="GO" id="GO:0005886">
    <property type="term" value="C:plasma membrane"/>
    <property type="evidence" value="ECO:0007669"/>
    <property type="project" value="TreeGrafter"/>
</dbReference>
<feature type="transmembrane region" description="Helical" evidence="11">
    <location>
        <begin position="106"/>
        <end position="126"/>
    </location>
</feature>
<dbReference type="AlphaFoldDB" id="A0A940DFY9"/>
<dbReference type="PANTHER" id="PTHR42823:SF3">
    <property type="entry name" value="ATP SYNTHASE SUBUNIT A, CHLOROPLASTIC"/>
    <property type="match status" value="1"/>
</dbReference>
<dbReference type="EMBL" id="JADINF010000074">
    <property type="protein sequence ID" value="MBO8423991.1"/>
    <property type="molecule type" value="Genomic_DNA"/>
</dbReference>
<evidence type="ECO:0000256" key="11">
    <source>
        <dbReference type="SAM" id="Phobius"/>
    </source>
</evidence>
<dbReference type="SUPFAM" id="SSF81336">
    <property type="entry name" value="F1F0 ATP synthase subunit A"/>
    <property type="match status" value="1"/>
</dbReference>
<evidence type="ECO:0000313" key="12">
    <source>
        <dbReference type="EMBL" id="MBO8423991.1"/>
    </source>
</evidence>
<sequence length="244" mass="26532">MLTMLASAFTDFFAENYKEAFGGGMSEAVQEAIDPELVDFFGLKVNPSLYSAFLGTAVILIACVIIRIFVIPKFKKQPKGLQLLLEGLVGYFDKTASPLKRQASFVGPYIATAAIFICLTTLAELLGIRPAFASINTCLAFGLSTFFVINYCGLREKGLFGRAKRYLGNPINIITDLAVPLSLSFRLFGAIMSGFIIVELVYSVIFLSFVVPAVVSVITTIFHALIQSFLFATLSAIFIGEAVE</sequence>
<evidence type="ECO:0000256" key="8">
    <source>
        <dbReference type="ARBA" id="ARBA00023065"/>
    </source>
</evidence>
<dbReference type="Pfam" id="PF00119">
    <property type="entry name" value="ATP-synt_A"/>
    <property type="match status" value="1"/>
</dbReference>
<keyword evidence="6" id="KW-0375">Hydrogen ion transport</keyword>
<gene>
    <name evidence="12" type="ORF">IAB16_03120</name>
</gene>
<feature type="transmembrane region" description="Helical" evidence="11">
    <location>
        <begin position="49"/>
        <end position="70"/>
    </location>
</feature>
<feature type="transmembrane region" description="Helical" evidence="11">
    <location>
        <begin position="132"/>
        <end position="152"/>
    </location>
</feature>
<keyword evidence="5 11" id="KW-0812">Transmembrane</keyword>
<dbReference type="InterPro" id="IPR000568">
    <property type="entry name" value="ATP_synth_F0_asu"/>
</dbReference>
<comment type="similarity">
    <text evidence="2">Belongs to the ATPase A chain family.</text>
</comment>
<evidence type="ECO:0000256" key="7">
    <source>
        <dbReference type="ARBA" id="ARBA00022989"/>
    </source>
</evidence>
<dbReference type="InterPro" id="IPR045082">
    <property type="entry name" value="ATP_syn_F0_a_bact/chloroplast"/>
</dbReference>
<accession>A0A940DFY9</accession>
<evidence type="ECO:0000256" key="5">
    <source>
        <dbReference type="ARBA" id="ARBA00022692"/>
    </source>
</evidence>
<dbReference type="GO" id="GO:0046933">
    <property type="term" value="F:proton-transporting ATP synthase activity, rotational mechanism"/>
    <property type="evidence" value="ECO:0007669"/>
    <property type="project" value="TreeGrafter"/>
</dbReference>
<dbReference type="PRINTS" id="PR00123">
    <property type="entry name" value="ATPASEA"/>
</dbReference>
<evidence type="ECO:0000313" key="13">
    <source>
        <dbReference type="Proteomes" id="UP000727857"/>
    </source>
</evidence>
<evidence type="ECO:0000256" key="9">
    <source>
        <dbReference type="ARBA" id="ARBA00023136"/>
    </source>
</evidence>
<evidence type="ECO:0000256" key="1">
    <source>
        <dbReference type="ARBA" id="ARBA00004141"/>
    </source>
</evidence>
<keyword evidence="3" id="KW-0813">Transport</keyword>
<proteinExistence type="inferred from homology"/>
<keyword evidence="7 11" id="KW-1133">Transmembrane helix</keyword>
<dbReference type="GO" id="GO:0042777">
    <property type="term" value="P:proton motive force-driven plasma membrane ATP synthesis"/>
    <property type="evidence" value="ECO:0007669"/>
    <property type="project" value="TreeGrafter"/>
</dbReference>
<dbReference type="Proteomes" id="UP000727857">
    <property type="component" value="Unassembled WGS sequence"/>
</dbReference>
<feature type="transmembrane region" description="Helical" evidence="11">
    <location>
        <begin position="173"/>
        <end position="198"/>
    </location>
</feature>
<dbReference type="InterPro" id="IPR035908">
    <property type="entry name" value="F0_ATP_A_sf"/>
</dbReference>
<evidence type="ECO:0000256" key="10">
    <source>
        <dbReference type="ARBA" id="ARBA00023310"/>
    </source>
</evidence>
<dbReference type="Gene3D" id="1.20.120.220">
    <property type="entry name" value="ATP synthase, F0 complex, subunit A"/>
    <property type="match status" value="1"/>
</dbReference>
<reference evidence="12" key="1">
    <citation type="submission" date="2020-10" db="EMBL/GenBank/DDBJ databases">
        <authorList>
            <person name="Gilroy R."/>
        </authorList>
    </citation>
    <scope>NUCLEOTIDE SEQUENCE</scope>
    <source>
        <strain evidence="12">517</strain>
    </source>
</reference>
<dbReference type="GO" id="GO:0045259">
    <property type="term" value="C:proton-transporting ATP synthase complex"/>
    <property type="evidence" value="ECO:0007669"/>
    <property type="project" value="UniProtKB-KW"/>
</dbReference>
<dbReference type="PANTHER" id="PTHR42823">
    <property type="entry name" value="ATP SYNTHASE SUBUNIT A, CHLOROPLASTIC"/>
    <property type="match status" value="1"/>
</dbReference>
<comment type="subcellular location">
    <subcellularLocation>
        <location evidence="1">Membrane</location>
        <topology evidence="1">Multi-pass membrane protein</topology>
    </subcellularLocation>
</comment>
<evidence type="ECO:0000256" key="4">
    <source>
        <dbReference type="ARBA" id="ARBA00022547"/>
    </source>
</evidence>